<comment type="caution">
    <text evidence="9">The sequence shown here is derived from an EMBL/GenBank/DDBJ whole genome shotgun (WGS) entry which is preliminary data.</text>
</comment>
<keyword evidence="3 7" id="KW-1133">Transmembrane helix</keyword>
<protein>
    <submittedName>
        <fullName evidence="9">Coiled-coil-like protein</fullName>
    </submittedName>
</protein>
<evidence type="ECO:0000313" key="10">
    <source>
        <dbReference type="Proteomes" id="UP000249619"/>
    </source>
</evidence>
<comment type="similarity">
    <text evidence="5">Belongs to the SAT4 family.</text>
</comment>
<feature type="region of interest" description="Disordered" evidence="6">
    <location>
        <begin position="393"/>
        <end position="418"/>
    </location>
</feature>
<dbReference type="GO" id="GO:0016020">
    <property type="term" value="C:membrane"/>
    <property type="evidence" value="ECO:0007669"/>
    <property type="project" value="UniProtKB-SubCell"/>
</dbReference>
<evidence type="ECO:0000256" key="3">
    <source>
        <dbReference type="ARBA" id="ARBA00022989"/>
    </source>
</evidence>
<dbReference type="AlphaFoldDB" id="A0A364N6V1"/>
<keyword evidence="4 7" id="KW-0472">Membrane</keyword>
<evidence type="ECO:0000259" key="8">
    <source>
        <dbReference type="Pfam" id="PF20684"/>
    </source>
</evidence>
<feature type="transmembrane region" description="Helical" evidence="7">
    <location>
        <begin position="212"/>
        <end position="232"/>
    </location>
</feature>
<feature type="transmembrane region" description="Helical" evidence="7">
    <location>
        <begin position="135"/>
        <end position="158"/>
    </location>
</feature>
<dbReference type="EMBL" id="QGDH01000042">
    <property type="protein sequence ID" value="RAR12996.1"/>
    <property type="molecule type" value="Genomic_DNA"/>
</dbReference>
<feature type="region of interest" description="Disordered" evidence="6">
    <location>
        <begin position="347"/>
        <end position="370"/>
    </location>
</feature>
<dbReference type="Pfam" id="PF20684">
    <property type="entry name" value="Fung_rhodopsin"/>
    <property type="match status" value="1"/>
</dbReference>
<feature type="transmembrane region" description="Helical" evidence="7">
    <location>
        <begin position="45"/>
        <end position="66"/>
    </location>
</feature>
<feature type="domain" description="Rhodopsin" evidence="8">
    <location>
        <begin position="26"/>
        <end position="267"/>
    </location>
</feature>
<gene>
    <name evidence="9" type="ORF">DDE83_003661</name>
</gene>
<comment type="subcellular location">
    <subcellularLocation>
        <location evidence="1">Membrane</location>
        <topology evidence="1">Multi-pass membrane protein</topology>
    </subcellularLocation>
</comment>
<accession>A0A364N6V1</accession>
<organism evidence="9 10">
    <name type="scientific">Stemphylium lycopersici</name>
    <name type="common">Tomato gray leaf spot disease fungus</name>
    <name type="synonym">Thyrospora lycopersici</name>
    <dbReference type="NCBI Taxonomy" id="183478"/>
    <lineage>
        <taxon>Eukaryota</taxon>
        <taxon>Fungi</taxon>
        <taxon>Dikarya</taxon>
        <taxon>Ascomycota</taxon>
        <taxon>Pezizomycotina</taxon>
        <taxon>Dothideomycetes</taxon>
        <taxon>Pleosporomycetidae</taxon>
        <taxon>Pleosporales</taxon>
        <taxon>Pleosporineae</taxon>
        <taxon>Pleosporaceae</taxon>
        <taxon>Stemphylium</taxon>
    </lineage>
</organism>
<evidence type="ECO:0000256" key="2">
    <source>
        <dbReference type="ARBA" id="ARBA00022692"/>
    </source>
</evidence>
<dbReference type="InterPro" id="IPR049326">
    <property type="entry name" value="Rhodopsin_dom_fungi"/>
</dbReference>
<feature type="compositionally biased region" description="Acidic residues" evidence="6">
    <location>
        <begin position="358"/>
        <end position="368"/>
    </location>
</feature>
<feature type="transmembrane region" description="Helical" evidence="7">
    <location>
        <begin position="6"/>
        <end position="25"/>
    </location>
</feature>
<feature type="transmembrane region" description="Helical" evidence="7">
    <location>
        <begin position="104"/>
        <end position="123"/>
    </location>
</feature>
<keyword evidence="10" id="KW-1185">Reference proteome</keyword>
<dbReference type="PANTHER" id="PTHR33048">
    <property type="entry name" value="PTH11-LIKE INTEGRAL MEMBRANE PROTEIN (AFU_ORTHOLOGUE AFUA_5G11245)"/>
    <property type="match status" value="1"/>
</dbReference>
<dbReference type="OrthoDB" id="3903189at2759"/>
<dbReference type="InterPro" id="IPR052337">
    <property type="entry name" value="SAT4-like"/>
</dbReference>
<evidence type="ECO:0000256" key="5">
    <source>
        <dbReference type="ARBA" id="ARBA00038359"/>
    </source>
</evidence>
<reference evidence="10" key="1">
    <citation type="submission" date="2018-05" db="EMBL/GenBank/DDBJ databases">
        <title>Draft genome sequence of Stemphylium lycopersici strain CIDEFI 213.</title>
        <authorList>
            <person name="Medina R."/>
            <person name="Franco M.E.E."/>
            <person name="Lucentini C.G."/>
            <person name="Saparrat M.C.N."/>
            <person name="Balatti P.A."/>
        </authorList>
    </citation>
    <scope>NUCLEOTIDE SEQUENCE [LARGE SCALE GENOMIC DNA]</scope>
    <source>
        <strain evidence="10">CIDEFI 213</strain>
    </source>
</reference>
<evidence type="ECO:0000256" key="6">
    <source>
        <dbReference type="SAM" id="MobiDB-lite"/>
    </source>
</evidence>
<dbReference type="STRING" id="183478.A0A364N6V1"/>
<evidence type="ECO:0000313" key="9">
    <source>
        <dbReference type="EMBL" id="RAR12996.1"/>
    </source>
</evidence>
<name>A0A364N6V1_STELY</name>
<dbReference type="PANTHER" id="PTHR33048:SF149">
    <property type="entry name" value="UBID FAMILY DECARBOXYLASE"/>
    <property type="match status" value="1"/>
</dbReference>
<dbReference type="Proteomes" id="UP000249619">
    <property type="component" value="Unassembled WGS sequence"/>
</dbReference>
<proteinExistence type="inferred from homology"/>
<keyword evidence="2 7" id="KW-0812">Transmembrane</keyword>
<evidence type="ECO:0000256" key="4">
    <source>
        <dbReference type="ARBA" id="ARBA00023136"/>
    </source>
</evidence>
<feature type="transmembrane region" description="Helical" evidence="7">
    <location>
        <begin position="244"/>
        <end position="266"/>
    </location>
</feature>
<evidence type="ECO:0000256" key="1">
    <source>
        <dbReference type="ARBA" id="ARBA00004141"/>
    </source>
</evidence>
<sequence>MFDFPQQLALQSWTLYGIGMVIITLRTFARWRRVRSFSRFAVDDWIMMTAIPVFYTGLIVCLNVIATGGGSNLFPPEQLATFTQAEINERIKGSKIVVASEQCMLNVIWSLKACMLFMFARMLTGTTIMKWIKAVAIWAALGWIAVEITFFTACRPFVGYWAVPPPNPQCTTLEHFAIVQATFNISSDLLIIAVPIPMIMSLSLPPKQKIGLGMLFSMGTFVIIAAVLTKVYNLSNVYSTTYMLWYTREASVAVYVANLPGIWPLLREHIRFLREHTNSYATGQSNIPRYGSQLYGNLSTGKSKHRSRIHTARNLDAEDIAELVEISKAGAVAVHANEIAMTMDENPFEARQARRDSDGDEKEMDLEEGGGWKCMGGVGVQIDTRVEIQRDPWTESQLEAGQSRVVTCEGPNAQARKQ</sequence>
<evidence type="ECO:0000256" key="7">
    <source>
        <dbReference type="SAM" id="Phobius"/>
    </source>
</evidence>